<accession>A0A5N6VHP5</accession>
<gene>
    <name evidence="1" type="ORF">BDV41DRAFT_568630</name>
</gene>
<evidence type="ECO:0000313" key="1">
    <source>
        <dbReference type="EMBL" id="KAE8307955.1"/>
    </source>
</evidence>
<protein>
    <submittedName>
        <fullName evidence="1">Uncharacterized protein</fullName>
    </submittedName>
</protein>
<dbReference type="EMBL" id="ML738394">
    <property type="protein sequence ID" value="KAE8307955.1"/>
    <property type="molecule type" value="Genomic_DNA"/>
</dbReference>
<sequence length="100" mass="11854">MFRTTILNFPLKAIRWFREDIYKNSPEKRMEAEKAIRTFYQKNEASMERRGVTEAIVKGGKHNDPRNPDPKGDHWTVEMIKESGEFVTKRHVYPDGEDKK</sequence>
<dbReference type="Proteomes" id="UP000325433">
    <property type="component" value="Unassembled WGS sequence"/>
</dbReference>
<evidence type="ECO:0000313" key="2">
    <source>
        <dbReference type="Proteomes" id="UP000325433"/>
    </source>
</evidence>
<dbReference type="AlphaFoldDB" id="A0A5N6VHP5"/>
<reference evidence="2" key="1">
    <citation type="submission" date="2019-04" db="EMBL/GenBank/DDBJ databases">
        <title>Friends and foes A comparative genomics studyof 23 Aspergillus species from section Flavi.</title>
        <authorList>
            <consortium name="DOE Joint Genome Institute"/>
            <person name="Kjaerbolling I."/>
            <person name="Vesth T."/>
            <person name="Frisvad J.C."/>
            <person name="Nybo J.L."/>
            <person name="Theobald S."/>
            <person name="Kildgaard S."/>
            <person name="Isbrandt T."/>
            <person name="Kuo A."/>
            <person name="Sato A."/>
            <person name="Lyhne E.K."/>
            <person name="Kogle M.E."/>
            <person name="Wiebenga A."/>
            <person name="Kun R.S."/>
            <person name="Lubbers R.J."/>
            <person name="Makela M.R."/>
            <person name="Barry K."/>
            <person name="Chovatia M."/>
            <person name="Clum A."/>
            <person name="Daum C."/>
            <person name="Haridas S."/>
            <person name="He G."/>
            <person name="LaButti K."/>
            <person name="Lipzen A."/>
            <person name="Mondo S."/>
            <person name="Riley R."/>
            <person name="Salamov A."/>
            <person name="Simmons B.A."/>
            <person name="Magnuson J.K."/>
            <person name="Henrissat B."/>
            <person name="Mortensen U.H."/>
            <person name="Larsen T.O."/>
            <person name="Devries R.P."/>
            <person name="Grigoriev I.V."/>
            <person name="Machida M."/>
            <person name="Baker S.E."/>
            <person name="Andersen M.R."/>
        </authorList>
    </citation>
    <scope>NUCLEOTIDE SEQUENCE [LARGE SCALE GENOMIC DNA]</scope>
    <source>
        <strain evidence="2">CBS 130015</strain>
    </source>
</reference>
<keyword evidence="2" id="KW-1185">Reference proteome</keyword>
<organism evidence="1 2">
    <name type="scientific">Aspergillus transmontanensis</name>
    <dbReference type="NCBI Taxonomy" id="1034304"/>
    <lineage>
        <taxon>Eukaryota</taxon>
        <taxon>Fungi</taxon>
        <taxon>Dikarya</taxon>
        <taxon>Ascomycota</taxon>
        <taxon>Pezizomycotina</taxon>
        <taxon>Eurotiomycetes</taxon>
        <taxon>Eurotiomycetidae</taxon>
        <taxon>Eurotiales</taxon>
        <taxon>Aspergillaceae</taxon>
        <taxon>Aspergillus</taxon>
        <taxon>Aspergillus subgen. Circumdati</taxon>
    </lineage>
</organism>
<proteinExistence type="predicted"/>
<name>A0A5N6VHP5_9EURO</name>